<dbReference type="InterPro" id="IPR001878">
    <property type="entry name" value="Znf_CCHC"/>
</dbReference>
<dbReference type="Gene3D" id="3.30.40.10">
    <property type="entry name" value="Zinc/RING finger domain, C3HC4 (zinc finger)"/>
    <property type="match status" value="1"/>
</dbReference>
<dbReference type="GO" id="GO:0006397">
    <property type="term" value="P:mRNA processing"/>
    <property type="evidence" value="ECO:0007669"/>
    <property type="project" value="InterPro"/>
</dbReference>
<dbReference type="Pfam" id="PF13696">
    <property type="entry name" value="zf-CCHC_2"/>
    <property type="match status" value="1"/>
</dbReference>
<reference evidence="7" key="3">
    <citation type="submission" date="2025-09" db="UniProtKB">
        <authorList>
            <consortium name="Ensembl"/>
        </authorList>
    </citation>
    <scope>IDENTIFICATION</scope>
</reference>
<evidence type="ECO:0000259" key="5">
    <source>
        <dbReference type="PROSITE" id="PS50089"/>
    </source>
</evidence>
<name>A0A8C6NI97_NOTFU</name>
<reference evidence="7" key="2">
    <citation type="submission" date="2025-08" db="UniProtKB">
        <authorList>
            <consortium name="Ensembl"/>
        </authorList>
    </citation>
    <scope>IDENTIFICATION</scope>
</reference>
<keyword evidence="2 4" id="KW-0863">Zinc-finger</keyword>
<reference evidence="7" key="1">
    <citation type="submission" date="2014-08" db="EMBL/GenBank/DDBJ databases">
        <authorList>
            <person name="Senf B."/>
            <person name="Petzold A."/>
            <person name="Downie B.R."/>
            <person name="Koch P."/>
            <person name="Platzer M."/>
        </authorList>
    </citation>
    <scope>NUCLEOTIDE SEQUENCE [LARGE SCALE GENOMIC DNA]</scope>
    <source>
        <strain evidence="7">GRZ</strain>
    </source>
</reference>
<evidence type="ECO:0000313" key="8">
    <source>
        <dbReference type="Proteomes" id="UP000694548"/>
    </source>
</evidence>
<evidence type="ECO:0000256" key="1">
    <source>
        <dbReference type="ARBA" id="ARBA00022723"/>
    </source>
</evidence>
<organism evidence="7 8">
    <name type="scientific">Nothobranchius furzeri</name>
    <name type="common">Turquoise killifish</name>
    <dbReference type="NCBI Taxonomy" id="105023"/>
    <lineage>
        <taxon>Eukaryota</taxon>
        <taxon>Metazoa</taxon>
        <taxon>Chordata</taxon>
        <taxon>Craniata</taxon>
        <taxon>Vertebrata</taxon>
        <taxon>Euteleostomi</taxon>
        <taxon>Actinopterygii</taxon>
        <taxon>Neopterygii</taxon>
        <taxon>Teleostei</taxon>
        <taxon>Neoteleostei</taxon>
        <taxon>Acanthomorphata</taxon>
        <taxon>Ovalentaria</taxon>
        <taxon>Atherinomorphae</taxon>
        <taxon>Cyprinodontiformes</taxon>
        <taxon>Nothobranchiidae</taxon>
        <taxon>Nothobranchius</taxon>
    </lineage>
</organism>
<accession>A0A8C6NI97</accession>
<dbReference type="InterPro" id="IPR001841">
    <property type="entry name" value="Znf_RING"/>
</dbReference>
<evidence type="ECO:0008006" key="9">
    <source>
        <dbReference type="Google" id="ProtNLM"/>
    </source>
</evidence>
<evidence type="ECO:0000256" key="2">
    <source>
        <dbReference type="ARBA" id="ARBA00022771"/>
    </source>
</evidence>
<keyword evidence="3" id="KW-0862">Zinc</keyword>
<protein>
    <recommendedName>
        <fullName evidence="9">RBBP6 ligase</fullName>
    </recommendedName>
</protein>
<keyword evidence="1" id="KW-0479">Metal-binding</keyword>
<sequence length="206" mass="22729">SLAHHYGPITPGTVLPENYTCYRCRNTGHHIRNCPMNGDKNFQGPPKIRKSTGIPNSLLVEVKDPSIKGVMLTNCGRYAIPAIDAEAYAVGKKEKPPFIPLEQPKCESKGDPVPAEFLCLMCRDLLGDAVVIPCCGSSYCDDCIRSALLDSEDHVCPTCGQSDVSPDTLVANRFLRQVCVMSRLSCILFIDIKINRQQLFCYFCPS</sequence>
<dbReference type="PROSITE" id="PS50158">
    <property type="entry name" value="ZF_CCHC"/>
    <property type="match status" value="1"/>
</dbReference>
<dbReference type="SUPFAM" id="SSF57850">
    <property type="entry name" value="RING/U-box"/>
    <property type="match status" value="1"/>
</dbReference>
<dbReference type="AlphaFoldDB" id="A0A8C6NI97"/>
<dbReference type="GO" id="GO:0016567">
    <property type="term" value="P:protein ubiquitination"/>
    <property type="evidence" value="ECO:0007669"/>
    <property type="project" value="InterPro"/>
</dbReference>
<dbReference type="GO" id="GO:0006511">
    <property type="term" value="P:ubiquitin-dependent protein catabolic process"/>
    <property type="evidence" value="ECO:0007669"/>
    <property type="project" value="TreeGrafter"/>
</dbReference>
<dbReference type="GO" id="GO:0003676">
    <property type="term" value="F:nucleic acid binding"/>
    <property type="evidence" value="ECO:0007669"/>
    <property type="project" value="InterPro"/>
</dbReference>
<evidence type="ECO:0000313" key="7">
    <source>
        <dbReference type="Ensembl" id="ENSNFUP00015003178.1"/>
    </source>
</evidence>
<dbReference type="SUPFAM" id="SSF57756">
    <property type="entry name" value="Retrovirus zinc finger-like domains"/>
    <property type="match status" value="1"/>
</dbReference>
<dbReference type="CDD" id="cd16620">
    <property type="entry name" value="vRING-HC-C4C4_RBBP6"/>
    <property type="match status" value="1"/>
</dbReference>
<feature type="domain" description="CCHC-type" evidence="6">
    <location>
        <begin position="21"/>
        <end position="35"/>
    </location>
</feature>
<evidence type="ECO:0000256" key="3">
    <source>
        <dbReference type="ARBA" id="ARBA00022833"/>
    </source>
</evidence>
<dbReference type="Ensembl" id="ENSNFUT00015003377.1">
    <property type="protein sequence ID" value="ENSNFUP00015003178.1"/>
    <property type="gene ID" value="ENSNFUG00015001634.1"/>
</dbReference>
<evidence type="ECO:0000256" key="4">
    <source>
        <dbReference type="PROSITE-ProRule" id="PRU00047"/>
    </source>
</evidence>
<dbReference type="PANTHER" id="PTHR15439">
    <property type="entry name" value="RETINOBLASTOMA-BINDING PROTEIN 6"/>
    <property type="match status" value="1"/>
</dbReference>
<dbReference type="InterPro" id="IPR013083">
    <property type="entry name" value="Znf_RING/FYVE/PHD"/>
</dbReference>
<dbReference type="InterPro" id="IPR033489">
    <property type="entry name" value="RBBP6"/>
</dbReference>
<dbReference type="GO" id="GO:0061630">
    <property type="term" value="F:ubiquitin protein ligase activity"/>
    <property type="evidence" value="ECO:0007669"/>
    <property type="project" value="InterPro"/>
</dbReference>
<dbReference type="Proteomes" id="UP000694548">
    <property type="component" value="Chromosome sgr03"/>
</dbReference>
<dbReference type="PROSITE" id="PS50089">
    <property type="entry name" value="ZF_RING_2"/>
    <property type="match status" value="1"/>
</dbReference>
<dbReference type="GeneTree" id="ENSGT00940000159365"/>
<dbReference type="Gene3D" id="4.10.60.10">
    <property type="entry name" value="Zinc finger, CCHC-type"/>
    <property type="match status" value="1"/>
</dbReference>
<dbReference type="PANTHER" id="PTHR15439:SF0">
    <property type="entry name" value="CELL DIVISION CYCLE AND APOPTOSIS REGULATOR PROTEIN 1-RELATED"/>
    <property type="match status" value="1"/>
</dbReference>
<dbReference type="InterPro" id="IPR036875">
    <property type="entry name" value="Znf_CCHC_sf"/>
</dbReference>
<dbReference type="GO" id="GO:0005634">
    <property type="term" value="C:nucleus"/>
    <property type="evidence" value="ECO:0007669"/>
    <property type="project" value="TreeGrafter"/>
</dbReference>
<dbReference type="InterPro" id="IPR025829">
    <property type="entry name" value="Zn_knuckle_CX2CX3GHX4C"/>
</dbReference>
<feature type="domain" description="RING-type" evidence="5">
    <location>
        <begin position="119"/>
        <end position="159"/>
    </location>
</feature>
<dbReference type="GO" id="GO:0008270">
    <property type="term" value="F:zinc ion binding"/>
    <property type="evidence" value="ECO:0007669"/>
    <property type="project" value="UniProtKB-KW"/>
</dbReference>
<evidence type="ECO:0000259" key="6">
    <source>
        <dbReference type="PROSITE" id="PS50158"/>
    </source>
</evidence>
<proteinExistence type="predicted"/>
<keyword evidence="8" id="KW-1185">Reference proteome</keyword>